<dbReference type="PANTHER" id="PTHR30383">
    <property type="entry name" value="THIOESTERASE 1/PROTEASE 1/LYSOPHOSPHOLIPASE L1"/>
    <property type="match status" value="1"/>
</dbReference>
<dbReference type="InterPro" id="IPR013830">
    <property type="entry name" value="SGNH_hydro"/>
</dbReference>
<name>A0A402B320_9CHLR</name>
<proteinExistence type="predicted"/>
<dbReference type="PROSITE" id="PS51257">
    <property type="entry name" value="PROKAR_LIPOPROTEIN"/>
    <property type="match status" value="1"/>
</dbReference>
<dbReference type="GO" id="GO:0004622">
    <property type="term" value="F:phosphatidylcholine lysophospholipase activity"/>
    <property type="evidence" value="ECO:0007669"/>
    <property type="project" value="TreeGrafter"/>
</dbReference>
<evidence type="ECO:0000313" key="2">
    <source>
        <dbReference type="EMBL" id="GCE25755.1"/>
    </source>
</evidence>
<dbReference type="Proteomes" id="UP000287171">
    <property type="component" value="Unassembled WGS sequence"/>
</dbReference>
<dbReference type="Gene3D" id="3.40.50.1110">
    <property type="entry name" value="SGNH hydrolase"/>
    <property type="match status" value="1"/>
</dbReference>
<dbReference type="SUPFAM" id="SSF52266">
    <property type="entry name" value="SGNH hydrolase"/>
    <property type="match status" value="1"/>
</dbReference>
<evidence type="ECO:0000259" key="1">
    <source>
        <dbReference type="Pfam" id="PF13472"/>
    </source>
</evidence>
<protein>
    <recommendedName>
        <fullName evidence="1">SGNH hydrolase-type esterase domain-containing protein</fullName>
    </recommendedName>
</protein>
<gene>
    <name evidence="2" type="ORF">KDA_12390</name>
</gene>
<dbReference type="PANTHER" id="PTHR30383:SF5">
    <property type="entry name" value="SGNH HYDROLASE-TYPE ESTERASE DOMAIN-CONTAINING PROTEIN"/>
    <property type="match status" value="1"/>
</dbReference>
<dbReference type="AlphaFoldDB" id="A0A402B320"/>
<keyword evidence="3" id="KW-1185">Reference proteome</keyword>
<dbReference type="InterPro" id="IPR051532">
    <property type="entry name" value="Ester_Hydrolysis_Enzymes"/>
</dbReference>
<dbReference type="Pfam" id="PF13472">
    <property type="entry name" value="Lipase_GDSL_2"/>
    <property type="match status" value="1"/>
</dbReference>
<dbReference type="InterPro" id="IPR036514">
    <property type="entry name" value="SGNH_hydro_sf"/>
</dbReference>
<dbReference type="EMBL" id="BIFT01000001">
    <property type="protein sequence ID" value="GCE25755.1"/>
    <property type="molecule type" value="Genomic_DNA"/>
</dbReference>
<comment type="caution">
    <text evidence="2">The sequence shown here is derived from an EMBL/GenBank/DDBJ whole genome shotgun (WGS) entry which is preliminary data.</text>
</comment>
<evidence type="ECO:0000313" key="3">
    <source>
        <dbReference type="Proteomes" id="UP000287171"/>
    </source>
</evidence>
<organism evidence="2 3">
    <name type="scientific">Dictyobacter alpinus</name>
    <dbReference type="NCBI Taxonomy" id="2014873"/>
    <lineage>
        <taxon>Bacteria</taxon>
        <taxon>Bacillati</taxon>
        <taxon>Chloroflexota</taxon>
        <taxon>Ktedonobacteria</taxon>
        <taxon>Ktedonobacterales</taxon>
        <taxon>Dictyobacteraceae</taxon>
        <taxon>Dictyobacter</taxon>
    </lineage>
</organism>
<feature type="domain" description="SGNH hydrolase-type esterase" evidence="1">
    <location>
        <begin position="58"/>
        <end position="233"/>
    </location>
</feature>
<accession>A0A402B320</accession>
<sequence length="245" mass="26457">MKWPGSGSERAAYILNSLFCCLLISFLVTGCMSAPANQSSSSQLHLQSTPEARLTYVAIGASDTFGTGTNDPATQCWPASLTNHLGASARLINLGIPGINAHDALNIELPVALDVHANLITVWLAVNDLVDNVPLASYQRDLSSVLQRLRAANTQARIVVANVPDLTQLPRFADSDKQALTAKINAYNAVIATVVESQHVQLVDLYQSWRTLADHPEYISRDGFHPNATGYAVLAEIFYAALKKT</sequence>
<reference evidence="3" key="1">
    <citation type="submission" date="2018-12" db="EMBL/GenBank/DDBJ databases">
        <title>Tengunoibacter tsumagoiensis gen. nov., sp. nov., Dictyobacter kobayashii sp. nov., D. alpinus sp. nov., and D. joshuensis sp. nov. and description of Dictyobacteraceae fam. nov. within the order Ktedonobacterales isolated from Tengu-no-mugimeshi.</title>
        <authorList>
            <person name="Wang C.M."/>
            <person name="Zheng Y."/>
            <person name="Sakai Y."/>
            <person name="Toyoda A."/>
            <person name="Minakuchi Y."/>
            <person name="Abe K."/>
            <person name="Yokota A."/>
            <person name="Yabe S."/>
        </authorList>
    </citation>
    <scope>NUCLEOTIDE SEQUENCE [LARGE SCALE GENOMIC DNA]</scope>
    <source>
        <strain evidence="3">Uno16</strain>
    </source>
</reference>